<dbReference type="eggNOG" id="ENOG5032VJF">
    <property type="taxonomic scope" value="Bacteria"/>
</dbReference>
<name>A0A073KHG5_9BACI</name>
<dbReference type="SUPFAM" id="SSF160755">
    <property type="entry name" value="YugN-like"/>
    <property type="match status" value="1"/>
</dbReference>
<dbReference type="RefSeq" id="WP_033672218.1">
    <property type="nucleotide sequence ID" value="NZ_JOTM01000001.1"/>
</dbReference>
<dbReference type="InterPro" id="IPR014967">
    <property type="entry name" value="Uncharacterised_YugN-like"/>
</dbReference>
<evidence type="ECO:0008006" key="3">
    <source>
        <dbReference type="Google" id="ProtNLM"/>
    </source>
</evidence>
<protein>
    <recommendedName>
        <fullName evidence="3">Cytoplasmic protein</fullName>
    </recommendedName>
</protein>
<dbReference type="Gene3D" id="3.30.310.100">
    <property type="entry name" value="YugN-like"/>
    <property type="match status" value="1"/>
</dbReference>
<dbReference type="STRING" id="574375.AZF08_01205"/>
<dbReference type="OrthoDB" id="2679642at2"/>
<organism evidence="1 2">
    <name type="scientific">Bacillus gaemokensis</name>
    <dbReference type="NCBI Taxonomy" id="574375"/>
    <lineage>
        <taxon>Bacteria</taxon>
        <taxon>Bacillati</taxon>
        <taxon>Bacillota</taxon>
        <taxon>Bacilli</taxon>
        <taxon>Bacillales</taxon>
        <taxon>Bacillaceae</taxon>
        <taxon>Bacillus</taxon>
        <taxon>Bacillus cereus group</taxon>
    </lineage>
</organism>
<reference evidence="1 2" key="1">
    <citation type="submission" date="2014-06" db="EMBL/GenBank/DDBJ databases">
        <title>Draft genome sequence of Bacillus gaemokensis JCM 15801 (MCCC 1A00707).</title>
        <authorList>
            <person name="Lai Q."/>
            <person name="Liu Y."/>
            <person name="Shao Z."/>
        </authorList>
    </citation>
    <scope>NUCLEOTIDE SEQUENCE [LARGE SCALE GENOMIC DNA]</scope>
    <source>
        <strain evidence="1 2">JCM 15801</strain>
    </source>
</reference>
<accession>A0A073KHG5</accession>
<sequence>MQFTNSKLTGTVIDFTLLTEIMQNHHFVLAGQWDYERVTYDYKFEILKDVYYLRVQGFATEGDVGGRHAQIKLLPPLLGKHYYPHGVEYGENEVFPTNVLQKSEQLLQNIEKELKEFSIIE</sequence>
<evidence type="ECO:0000313" key="2">
    <source>
        <dbReference type="Proteomes" id="UP000027778"/>
    </source>
</evidence>
<comment type="caution">
    <text evidence="1">The sequence shown here is derived from an EMBL/GenBank/DDBJ whole genome shotgun (WGS) entry which is preliminary data.</text>
</comment>
<dbReference type="AlphaFoldDB" id="A0A073KHG5"/>
<dbReference type="InterPro" id="IPR036491">
    <property type="entry name" value="YugN-like_sf"/>
</dbReference>
<dbReference type="Pfam" id="PF08868">
    <property type="entry name" value="YugN"/>
    <property type="match status" value="1"/>
</dbReference>
<keyword evidence="2" id="KW-1185">Reference proteome</keyword>
<gene>
    <name evidence="1" type="ORF">BAGA_01120</name>
</gene>
<dbReference type="Proteomes" id="UP000027778">
    <property type="component" value="Unassembled WGS sequence"/>
</dbReference>
<evidence type="ECO:0000313" key="1">
    <source>
        <dbReference type="EMBL" id="KEK25867.1"/>
    </source>
</evidence>
<proteinExistence type="predicted"/>
<dbReference type="EMBL" id="JOTM01000001">
    <property type="protein sequence ID" value="KEK25867.1"/>
    <property type="molecule type" value="Genomic_DNA"/>
</dbReference>